<dbReference type="Proteomes" id="UP000297861">
    <property type="component" value="Unassembled WGS sequence"/>
</dbReference>
<sequence>MNINPDILKNSPVFAGIESQEIRLMLDAIPYHEQKFAKGDILAMQDEPCNRLIILTKGFVKAEMSDASGKVVKVEDIYAPNPLAILFLFGPNNRFPVEVTAREEVEALVIPQKSVLKMLQMNERLLLNFLNISAVYASMLSKKLHLMSFRTIRQKLSMYLLDLSKPDKKVVELDRTQIALAEYFGVSRPSLARELSNMQDEGLIEINRKHITILQRNKLVQMITF</sequence>
<dbReference type="PANTHER" id="PTHR24567">
    <property type="entry name" value="CRP FAMILY TRANSCRIPTIONAL REGULATORY PROTEIN"/>
    <property type="match status" value="1"/>
</dbReference>
<dbReference type="SUPFAM" id="SSF46785">
    <property type="entry name" value="Winged helix' DNA-binding domain"/>
    <property type="match status" value="1"/>
</dbReference>
<dbReference type="GO" id="GO:0003677">
    <property type="term" value="F:DNA binding"/>
    <property type="evidence" value="ECO:0007669"/>
    <property type="project" value="UniProtKB-KW"/>
</dbReference>
<keyword evidence="1" id="KW-0805">Transcription regulation</keyword>
<comment type="caution">
    <text evidence="6">The sequence shown here is derived from an EMBL/GenBank/DDBJ whole genome shotgun (WGS) entry which is preliminary data.</text>
</comment>
<dbReference type="Pfam" id="PF13545">
    <property type="entry name" value="HTH_Crp_2"/>
    <property type="match status" value="1"/>
</dbReference>
<dbReference type="CDD" id="cd00038">
    <property type="entry name" value="CAP_ED"/>
    <property type="match status" value="1"/>
</dbReference>
<protein>
    <submittedName>
        <fullName evidence="6">Crp/Fnr family transcriptional regulator</fullName>
    </submittedName>
</protein>
<keyword evidence="3" id="KW-0804">Transcription</keyword>
<dbReference type="InterPro" id="IPR014710">
    <property type="entry name" value="RmlC-like_jellyroll"/>
</dbReference>
<gene>
    <name evidence="6" type="ORF">E2605_10815</name>
</gene>
<evidence type="ECO:0000313" key="7">
    <source>
        <dbReference type="Proteomes" id="UP000297861"/>
    </source>
</evidence>
<evidence type="ECO:0000259" key="4">
    <source>
        <dbReference type="PROSITE" id="PS50042"/>
    </source>
</evidence>
<dbReference type="SMART" id="SM00100">
    <property type="entry name" value="cNMP"/>
    <property type="match status" value="1"/>
</dbReference>
<dbReference type="OrthoDB" id="1116216at2"/>
<evidence type="ECO:0000256" key="1">
    <source>
        <dbReference type="ARBA" id="ARBA00023015"/>
    </source>
</evidence>
<dbReference type="GO" id="GO:0003700">
    <property type="term" value="F:DNA-binding transcription factor activity"/>
    <property type="evidence" value="ECO:0007669"/>
    <property type="project" value="TreeGrafter"/>
</dbReference>
<evidence type="ECO:0000259" key="5">
    <source>
        <dbReference type="PROSITE" id="PS51063"/>
    </source>
</evidence>
<dbReference type="InterPro" id="IPR012318">
    <property type="entry name" value="HTH_CRP"/>
</dbReference>
<evidence type="ECO:0000256" key="2">
    <source>
        <dbReference type="ARBA" id="ARBA00023125"/>
    </source>
</evidence>
<dbReference type="SMART" id="SM00419">
    <property type="entry name" value="HTH_CRP"/>
    <property type="match status" value="1"/>
</dbReference>
<dbReference type="EMBL" id="SOML01000006">
    <property type="protein sequence ID" value="TFD96076.1"/>
    <property type="molecule type" value="Genomic_DNA"/>
</dbReference>
<dbReference type="PANTHER" id="PTHR24567:SF58">
    <property type="entry name" value="CYCLIC AMP-BINDING REGULATORY PROTEIN"/>
    <property type="match status" value="1"/>
</dbReference>
<dbReference type="PROSITE" id="PS50042">
    <property type="entry name" value="CNMP_BINDING_3"/>
    <property type="match status" value="1"/>
</dbReference>
<name>A0A4Y8L6G6_9BACT</name>
<keyword evidence="7" id="KW-1185">Reference proteome</keyword>
<evidence type="ECO:0000256" key="3">
    <source>
        <dbReference type="ARBA" id="ARBA00023163"/>
    </source>
</evidence>
<dbReference type="SUPFAM" id="SSF51206">
    <property type="entry name" value="cAMP-binding domain-like"/>
    <property type="match status" value="1"/>
</dbReference>
<proteinExistence type="predicted"/>
<reference evidence="6 7" key="1">
    <citation type="submission" date="2019-03" db="EMBL/GenBank/DDBJ databases">
        <title>San Antonio Military Medical Center submission to MRSN (WRAIR), pending publication.</title>
        <authorList>
            <person name="Blyth D.M."/>
            <person name="Mccarthy S.L."/>
            <person name="Schall S.E."/>
            <person name="Stam J.A."/>
            <person name="Ong A.C."/>
            <person name="Mcgann P.T."/>
        </authorList>
    </citation>
    <scope>NUCLEOTIDE SEQUENCE [LARGE SCALE GENOMIC DNA]</scope>
    <source>
        <strain evidence="6 7">MRSN571793</strain>
    </source>
</reference>
<dbReference type="InterPro" id="IPR000595">
    <property type="entry name" value="cNMP-bd_dom"/>
</dbReference>
<accession>A0A4Y8L6G6</accession>
<dbReference type="RefSeq" id="WP_035332276.1">
    <property type="nucleotide sequence ID" value="NZ_AP028867.1"/>
</dbReference>
<dbReference type="GO" id="GO:0005829">
    <property type="term" value="C:cytosol"/>
    <property type="evidence" value="ECO:0007669"/>
    <property type="project" value="TreeGrafter"/>
</dbReference>
<dbReference type="PROSITE" id="PS51063">
    <property type="entry name" value="HTH_CRP_2"/>
    <property type="match status" value="1"/>
</dbReference>
<dbReference type="InterPro" id="IPR036390">
    <property type="entry name" value="WH_DNA-bd_sf"/>
</dbReference>
<keyword evidence="2" id="KW-0238">DNA-binding</keyword>
<dbReference type="InterPro" id="IPR050397">
    <property type="entry name" value="Env_Response_Regulators"/>
</dbReference>
<feature type="domain" description="HTH crp-type" evidence="5">
    <location>
        <begin position="150"/>
        <end position="217"/>
    </location>
</feature>
<evidence type="ECO:0000313" key="6">
    <source>
        <dbReference type="EMBL" id="TFD96076.1"/>
    </source>
</evidence>
<dbReference type="Pfam" id="PF00027">
    <property type="entry name" value="cNMP_binding"/>
    <property type="match status" value="1"/>
</dbReference>
<feature type="domain" description="Cyclic nucleotide-binding" evidence="4">
    <location>
        <begin position="13"/>
        <end position="119"/>
    </location>
</feature>
<dbReference type="STRING" id="1121485.GCA_000426485_00499"/>
<dbReference type="Gene3D" id="2.60.120.10">
    <property type="entry name" value="Jelly Rolls"/>
    <property type="match status" value="1"/>
</dbReference>
<dbReference type="AlphaFoldDB" id="A0A4Y8L6G6"/>
<dbReference type="InterPro" id="IPR018490">
    <property type="entry name" value="cNMP-bd_dom_sf"/>
</dbReference>
<organism evidence="6 7">
    <name type="scientific">Dysgonomonas capnocytophagoides</name>
    <dbReference type="NCBI Taxonomy" id="45254"/>
    <lineage>
        <taxon>Bacteria</taxon>
        <taxon>Pseudomonadati</taxon>
        <taxon>Bacteroidota</taxon>
        <taxon>Bacteroidia</taxon>
        <taxon>Bacteroidales</taxon>
        <taxon>Dysgonomonadaceae</taxon>
        <taxon>Dysgonomonas</taxon>
    </lineage>
</organism>